<evidence type="ECO:0000313" key="2">
    <source>
        <dbReference type="EMBL" id="KKL49177.1"/>
    </source>
</evidence>
<comment type="caution">
    <text evidence="2">The sequence shown here is derived from an EMBL/GenBank/DDBJ whole genome shotgun (WGS) entry which is preliminary data.</text>
</comment>
<proteinExistence type="predicted"/>
<dbReference type="Gene3D" id="3.40.50.300">
    <property type="entry name" value="P-loop containing nucleotide triphosphate hydrolases"/>
    <property type="match status" value="1"/>
</dbReference>
<evidence type="ECO:0000259" key="1">
    <source>
        <dbReference type="SMART" id="SM00382"/>
    </source>
</evidence>
<protein>
    <recommendedName>
        <fullName evidence="1">AAA+ ATPase domain-containing protein</fullName>
    </recommendedName>
</protein>
<reference evidence="2" key="1">
    <citation type="journal article" date="2015" name="Nature">
        <title>Complex archaea that bridge the gap between prokaryotes and eukaryotes.</title>
        <authorList>
            <person name="Spang A."/>
            <person name="Saw J.H."/>
            <person name="Jorgensen S.L."/>
            <person name="Zaremba-Niedzwiedzka K."/>
            <person name="Martijn J."/>
            <person name="Lind A.E."/>
            <person name="van Eijk R."/>
            <person name="Schleper C."/>
            <person name="Guy L."/>
            <person name="Ettema T.J."/>
        </authorList>
    </citation>
    <scope>NUCLEOTIDE SEQUENCE</scope>
</reference>
<dbReference type="SUPFAM" id="SSF52540">
    <property type="entry name" value="P-loop containing nucleoside triphosphate hydrolases"/>
    <property type="match status" value="1"/>
</dbReference>
<dbReference type="InterPro" id="IPR027417">
    <property type="entry name" value="P-loop_NTPase"/>
</dbReference>
<accession>A0A0F9FDE0</accession>
<name>A0A0F9FDE0_9ZZZZ</name>
<feature type="non-terminal residue" evidence="2">
    <location>
        <position position="1"/>
    </location>
</feature>
<dbReference type="EMBL" id="LAZR01033054">
    <property type="protein sequence ID" value="KKL49177.1"/>
    <property type="molecule type" value="Genomic_DNA"/>
</dbReference>
<dbReference type="SMART" id="SM00382">
    <property type="entry name" value="AAA"/>
    <property type="match status" value="1"/>
</dbReference>
<gene>
    <name evidence="2" type="ORF">LCGC14_2318100</name>
</gene>
<sequence>ICDPKKSESAIQLMANSICDYDRGEEPEVEEKDVLVWERMSDIDRLETVWLMPGVIPSGLITMFISQEGAGKSSLAAKIAGNVTSGKPFHTAPDVPREPGSVIVFSAEEDKNRSLKYKYDYPEVDQNRIIRIQTVLHKDEDMEFDVEVHTQLLRDLSENIPNIRLVIFDPITSYVTVNENSNRDVRKSLRPLIDYAAEQNVSVLLLTHLNKKVDLGMINRTIGSRAWSAVPRMIWGIEVEKADDDDGNTRETGRRFLLPVKYNICRRPTGLEFSIGDGAGAGEVVWGDHGVVRDIDGDLSDKSRGQINDNFTKALDWVEVRLLGGAVLSETLFAEAKDFGWSKSTMYNVKTKLNIKATNAGQGSRKWFWELRNGKTDAPF</sequence>
<feature type="domain" description="AAA+ ATPase" evidence="1">
    <location>
        <begin position="58"/>
        <end position="231"/>
    </location>
</feature>
<dbReference type="Pfam" id="PF13481">
    <property type="entry name" value="AAA_25"/>
    <property type="match status" value="1"/>
</dbReference>
<organism evidence="2">
    <name type="scientific">marine sediment metagenome</name>
    <dbReference type="NCBI Taxonomy" id="412755"/>
    <lineage>
        <taxon>unclassified sequences</taxon>
        <taxon>metagenomes</taxon>
        <taxon>ecological metagenomes</taxon>
    </lineage>
</organism>
<dbReference type="AlphaFoldDB" id="A0A0F9FDE0"/>
<dbReference type="InterPro" id="IPR003593">
    <property type="entry name" value="AAA+_ATPase"/>
</dbReference>